<comment type="similarity">
    <text evidence="2 6">Belongs to the dTDP-4-dehydrorhamnose reductase family.</text>
</comment>
<dbReference type="PANTHER" id="PTHR10491">
    <property type="entry name" value="DTDP-4-DEHYDRORHAMNOSE REDUCTASE"/>
    <property type="match status" value="1"/>
</dbReference>
<dbReference type="EMBL" id="JAHWDP010000003">
    <property type="protein sequence ID" value="MBW2937912.1"/>
    <property type="molecule type" value="Genomic_DNA"/>
</dbReference>
<dbReference type="GO" id="GO:0006556">
    <property type="term" value="P:S-adenosylmethionine biosynthetic process"/>
    <property type="evidence" value="ECO:0007669"/>
    <property type="project" value="TreeGrafter"/>
</dbReference>
<protein>
    <recommendedName>
        <fullName evidence="4 6">dTDP-4-dehydrorhamnose reductase</fullName>
        <ecNumber evidence="3 6">1.1.1.133</ecNumber>
    </recommendedName>
</protein>
<evidence type="ECO:0000256" key="4">
    <source>
        <dbReference type="ARBA" id="ARBA00017099"/>
    </source>
</evidence>
<dbReference type="PANTHER" id="PTHR10491:SF4">
    <property type="entry name" value="METHIONINE ADENOSYLTRANSFERASE 2 SUBUNIT BETA"/>
    <property type="match status" value="1"/>
</dbReference>
<dbReference type="Pfam" id="PF04321">
    <property type="entry name" value="RmlD_sub_bind"/>
    <property type="match status" value="1"/>
</dbReference>
<evidence type="ECO:0000256" key="6">
    <source>
        <dbReference type="RuleBase" id="RU364082"/>
    </source>
</evidence>
<evidence type="ECO:0000256" key="3">
    <source>
        <dbReference type="ARBA" id="ARBA00012929"/>
    </source>
</evidence>
<dbReference type="Proteomes" id="UP001138686">
    <property type="component" value="Unassembled WGS sequence"/>
</dbReference>
<proteinExistence type="inferred from homology"/>
<evidence type="ECO:0000259" key="7">
    <source>
        <dbReference type="Pfam" id="PF04321"/>
    </source>
</evidence>
<keyword evidence="6" id="KW-0521">NADP</keyword>
<evidence type="ECO:0000313" key="8">
    <source>
        <dbReference type="EMBL" id="MBW2937912.1"/>
    </source>
</evidence>
<accession>A0A9X1FNZ5</accession>
<dbReference type="RefSeq" id="WP_219052358.1">
    <property type="nucleotide sequence ID" value="NZ_JAHWDP010000003.1"/>
</dbReference>
<evidence type="ECO:0000256" key="1">
    <source>
        <dbReference type="ARBA" id="ARBA00004781"/>
    </source>
</evidence>
<comment type="caution">
    <text evidence="8">The sequence shown here is derived from an EMBL/GenBank/DDBJ whole genome shotgun (WGS) entry which is preliminary data.</text>
</comment>
<comment type="function">
    <text evidence="6">Catalyzes the reduction of dTDP-6-deoxy-L-lyxo-4-hexulose to yield dTDP-L-rhamnose.</text>
</comment>
<dbReference type="EC" id="1.1.1.133" evidence="3 6"/>
<evidence type="ECO:0000256" key="5">
    <source>
        <dbReference type="ARBA" id="ARBA00048200"/>
    </source>
</evidence>
<name>A0A9X1FNZ5_9FLAO</name>
<dbReference type="GO" id="GO:0048269">
    <property type="term" value="C:methionine adenosyltransferase complex"/>
    <property type="evidence" value="ECO:0007669"/>
    <property type="project" value="TreeGrafter"/>
</dbReference>
<dbReference type="AlphaFoldDB" id="A0A9X1FNZ5"/>
<comment type="pathway">
    <text evidence="1 6">Carbohydrate biosynthesis; dTDP-L-rhamnose biosynthesis.</text>
</comment>
<feature type="domain" description="RmlD-like substrate binding" evidence="7">
    <location>
        <begin position="9"/>
        <end position="235"/>
    </location>
</feature>
<sequence>MIKPVIHNRILIIGASGFIGNTLYKELLPYYDVYGTYASQEGLFSENQVFFEFIAEENSIIEILNEVRPSIIISAIKGDTKTVLKTHELLCNYVTNVDCRLIYISCAHVFDAKGDFPSYENDAPLAESLDGKLKLSVEKLIRQLPKEKFVIARLPFVLGVTSPIIIQLKQAIKHQAAFEVFPSLIVSATTQSKVAQQIHYIINKDLNGIFHLSSEDVMHHDELFRDISEKISHKKPIFKNVFSRNDDHFLAILPKVNLLPKNYRITLEEVIADSTLKDEIITLKAK</sequence>
<evidence type="ECO:0000313" key="9">
    <source>
        <dbReference type="Proteomes" id="UP001138686"/>
    </source>
</evidence>
<dbReference type="GO" id="GO:0048270">
    <property type="term" value="F:methionine adenosyltransferase regulator activity"/>
    <property type="evidence" value="ECO:0007669"/>
    <property type="project" value="TreeGrafter"/>
</dbReference>
<dbReference type="InterPro" id="IPR005913">
    <property type="entry name" value="dTDP_dehydrorham_reduct"/>
</dbReference>
<organism evidence="8 9">
    <name type="scientific">Halomarinibacterium sedimenti</name>
    <dbReference type="NCBI Taxonomy" id="2857106"/>
    <lineage>
        <taxon>Bacteria</taxon>
        <taxon>Pseudomonadati</taxon>
        <taxon>Bacteroidota</taxon>
        <taxon>Flavobacteriia</taxon>
        <taxon>Flavobacteriales</taxon>
        <taxon>Flavobacteriaceae</taxon>
        <taxon>Halomarinibacterium</taxon>
    </lineage>
</organism>
<comment type="catalytic activity">
    <reaction evidence="5">
        <text>dTDP-beta-L-rhamnose + NADP(+) = dTDP-4-dehydro-beta-L-rhamnose + NADPH + H(+)</text>
        <dbReference type="Rhea" id="RHEA:21796"/>
        <dbReference type="ChEBI" id="CHEBI:15378"/>
        <dbReference type="ChEBI" id="CHEBI:57510"/>
        <dbReference type="ChEBI" id="CHEBI:57783"/>
        <dbReference type="ChEBI" id="CHEBI:58349"/>
        <dbReference type="ChEBI" id="CHEBI:62830"/>
        <dbReference type="EC" id="1.1.1.133"/>
    </reaction>
</comment>
<dbReference type="GO" id="GO:0008831">
    <property type="term" value="F:dTDP-4-dehydrorhamnose reductase activity"/>
    <property type="evidence" value="ECO:0007669"/>
    <property type="project" value="UniProtKB-EC"/>
</dbReference>
<dbReference type="InterPro" id="IPR029903">
    <property type="entry name" value="RmlD-like-bd"/>
</dbReference>
<keyword evidence="9" id="KW-1185">Reference proteome</keyword>
<reference evidence="8" key="1">
    <citation type="submission" date="2021-07" db="EMBL/GenBank/DDBJ databases">
        <title>Aureisphaera sp. CAU 1614 isolated from sea sediment.</title>
        <authorList>
            <person name="Kim W."/>
        </authorList>
    </citation>
    <scope>NUCLEOTIDE SEQUENCE</scope>
    <source>
        <strain evidence="8">CAU 1614</strain>
    </source>
</reference>
<keyword evidence="6" id="KW-0560">Oxidoreductase</keyword>
<gene>
    <name evidence="8" type="ORF">KXJ69_07325</name>
</gene>
<evidence type="ECO:0000256" key="2">
    <source>
        <dbReference type="ARBA" id="ARBA00010944"/>
    </source>
</evidence>